<dbReference type="InterPro" id="IPR011852">
    <property type="entry name" value="TRAP_TAXI"/>
</dbReference>
<keyword evidence="3" id="KW-1185">Reference proteome</keyword>
<name>A0A0P1GJQ2_9RHOB</name>
<gene>
    <name evidence="2" type="ORF">TRM7557_00838</name>
</gene>
<evidence type="ECO:0000313" key="3">
    <source>
        <dbReference type="Proteomes" id="UP000052022"/>
    </source>
</evidence>
<proteinExistence type="predicted"/>
<dbReference type="PANTHER" id="PTHR42941:SF1">
    <property type="entry name" value="SLL1037 PROTEIN"/>
    <property type="match status" value="1"/>
</dbReference>
<dbReference type="AlphaFoldDB" id="A0A0P1GJQ2"/>
<dbReference type="STRING" id="928856.SAMN04488049_11290"/>
<organism evidence="2 3">
    <name type="scientific">Tritonibacter multivorans</name>
    <dbReference type="NCBI Taxonomy" id="928856"/>
    <lineage>
        <taxon>Bacteria</taxon>
        <taxon>Pseudomonadati</taxon>
        <taxon>Pseudomonadota</taxon>
        <taxon>Alphaproteobacteria</taxon>
        <taxon>Rhodobacterales</taxon>
        <taxon>Paracoccaceae</taxon>
        <taxon>Tritonibacter</taxon>
    </lineage>
</organism>
<dbReference type="PANTHER" id="PTHR42941">
    <property type="entry name" value="SLL1037 PROTEIN"/>
    <property type="match status" value="1"/>
</dbReference>
<sequence length="336" mass="35179">MGIFTKISGAALACAMLASAATAQDMTFFRIGTGGAGGTFFPIGGTLANAISNPPGSRPCDQGGSCGVPGLVAMAQSTNASAHNVNAVQAGQMEAGLTGAATLTFAYHGTGKFEGNAKPDLRVIAKLYNEDLHLVLPKDAVLENIEALKGKRVGIAQAGSGTQIAVEAMLNEFGVNRDNIDEAELNMAQSSERIADGQLDAYFYAAGTPISAVIQLDNTKGLELYNWSEEEVAAANKAVPYYVPSTIPAGTYPGVTYDVNTLGVSSLMVTNANMDEELIYQITKAMWSDSARKLLDGGHPKGKEIRLETALDGIEGTGVPLHPGAERFYREVGLLK</sequence>
<dbReference type="CDD" id="cd13520">
    <property type="entry name" value="PBP2_TAXI_TRAP"/>
    <property type="match status" value="1"/>
</dbReference>
<keyword evidence="1" id="KW-0732">Signal</keyword>
<dbReference type="SUPFAM" id="SSF53850">
    <property type="entry name" value="Periplasmic binding protein-like II"/>
    <property type="match status" value="1"/>
</dbReference>
<dbReference type="OrthoDB" id="9776669at2"/>
<dbReference type="Proteomes" id="UP000052022">
    <property type="component" value="Unassembled WGS sequence"/>
</dbReference>
<protein>
    <submittedName>
        <fullName evidence="2">TRAP transporter solute receptor, TAXI family</fullName>
    </submittedName>
</protein>
<feature type="signal peptide" evidence="1">
    <location>
        <begin position="1"/>
        <end position="23"/>
    </location>
</feature>
<keyword evidence="2" id="KW-0675">Receptor</keyword>
<accession>A0A0P1GJQ2</accession>
<evidence type="ECO:0000256" key="1">
    <source>
        <dbReference type="SAM" id="SignalP"/>
    </source>
</evidence>
<feature type="chain" id="PRO_5006063508" evidence="1">
    <location>
        <begin position="24"/>
        <end position="336"/>
    </location>
</feature>
<dbReference type="RefSeq" id="WP_058288973.1">
    <property type="nucleotide sequence ID" value="NZ_CYSD01000014.1"/>
</dbReference>
<dbReference type="NCBIfam" id="TIGR02122">
    <property type="entry name" value="TRAP_TAXI"/>
    <property type="match status" value="1"/>
</dbReference>
<dbReference type="EMBL" id="CYSD01000014">
    <property type="protein sequence ID" value="CUH76324.1"/>
    <property type="molecule type" value="Genomic_DNA"/>
</dbReference>
<evidence type="ECO:0000313" key="2">
    <source>
        <dbReference type="EMBL" id="CUH76324.1"/>
    </source>
</evidence>
<reference evidence="2 3" key="1">
    <citation type="submission" date="2015-09" db="EMBL/GenBank/DDBJ databases">
        <authorList>
            <consortium name="Swine Surveillance"/>
        </authorList>
    </citation>
    <scope>NUCLEOTIDE SEQUENCE [LARGE SCALE GENOMIC DNA]</scope>
    <source>
        <strain evidence="2 3">CECT 7557</strain>
    </source>
</reference>
<dbReference type="Pfam" id="PF16868">
    <property type="entry name" value="NMT1_3"/>
    <property type="match status" value="1"/>
</dbReference>
<dbReference type="Gene3D" id="3.40.190.10">
    <property type="entry name" value="Periplasmic binding protein-like II"/>
    <property type="match status" value="2"/>
</dbReference>